<dbReference type="Pfam" id="PF05685">
    <property type="entry name" value="Uma2"/>
    <property type="match status" value="1"/>
</dbReference>
<proteinExistence type="predicted"/>
<name>A0ABY8A759_9ACTN</name>
<accession>A0ABY8A759</accession>
<dbReference type="InterPro" id="IPR008538">
    <property type="entry name" value="Uma2"/>
</dbReference>
<evidence type="ECO:0000259" key="1">
    <source>
        <dbReference type="Pfam" id="PF05685"/>
    </source>
</evidence>
<dbReference type="SUPFAM" id="SSF52980">
    <property type="entry name" value="Restriction endonuclease-like"/>
    <property type="match status" value="1"/>
</dbReference>
<gene>
    <name evidence="2" type="ORF">MOV08_16825</name>
</gene>
<reference evidence="2 3" key="1">
    <citation type="submission" date="2022-03" db="EMBL/GenBank/DDBJ databases">
        <title>Streptomyces yunnanensis P86,complete genome.</title>
        <authorList>
            <person name="Chen S."/>
            <person name="Zhang Q."/>
        </authorList>
    </citation>
    <scope>NUCLEOTIDE SEQUENCE [LARGE SCALE GENOMIC DNA]</scope>
    <source>
        <strain evidence="2 3">P86</strain>
    </source>
</reference>
<dbReference type="PANTHER" id="PTHR35400">
    <property type="entry name" value="SLR1083 PROTEIN"/>
    <property type="match status" value="1"/>
</dbReference>
<dbReference type="EMBL" id="CP095749">
    <property type="protein sequence ID" value="WEB40778.1"/>
    <property type="molecule type" value="Genomic_DNA"/>
</dbReference>
<keyword evidence="2" id="KW-0255">Endonuclease</keyword>
<feature type="domain" description="Putative restriction endonuclease" evidence="1">
    <location>
        <begin position="28"/>
        <end position="189"/>
    </location>
</feature>
<evidence type="ECO:0000313" key="3">
    <source>
        <dbReference type="Proteomes" id="UP001218629"/>
    </source>
</evidence>
<dbReference type="GO" id="GO:0004519">
    <property type="term" value="F:endonuclease activity"/>
    <property type="evidence" value="ECO:0007669"/>
    <property type="project" value="UniProtKB-KW"/>
</dbReference>
<organism evidence="2 3">
    <name type="scientific">Streptomyces yunnanensis</name>
    <dbReference type="NCBI Taxonomy" id="156453"/>
    <lineage>
        <taxon>Bacteria</taxon>
        <taxon>Bacillati</taxon>
        <taxon>Actinomycetota</taxon>
        <taxon>Actinomycetes</taxon>
        <taxon>Kitasatosporales</taxon>
        <taxon>Streptomycetaceae</taxon>
        <taxon>Streptomyces</taxon>
    </lineage>
</organism>
<dbReference type="Proteomes" id="UP001218629">
    <property type="component" value="Chromosome"/>
</dbReference>
<evidence type="ECO:0000313" key="2">
    <source>
        <dbReference type="EMBL" id="WEB40778.1"/>
    </source>
</evidence>
<dbReference type="PANTHER" id="PTHR35400:SF3">
    <property type="entry name" value="SLL1072 PROTEIN"/>
    <property type="match status" value="1"/>
</dbReference>
<dbReference type="InterPro" id="IPR012296">
    <property type="entry name" value="Nuclease_put_TT1808"/>
</dbReference>
<keyword evidence="2" id="KW-0378">Hydrolase</keyword>
<protein>
    <submittedName>
        <fullName evidence="2">Uma2 family endonuclease</fullName>
    </submittedName>
</protein>
<dbReference type="InterPro" id="IPR011335">
    <property type="entry name" value="Restrct_endonuc-II-like"/>
</dbReference>
<dbReference type="RefSeq" id="WP_039633410.1">
    <property type="nucleotide sequence ID" value="NZ_CP095749.1"/>
</dbReference>
<dbReference type="Gene3D" id="3.90.1570.10">
    <property type="entry name" value="tt1808, chain A"/>
    <property type="match status" value="1"/>
</dbReference>
<sequence length="196" mass="20974">MKELTIDHYPVAGREWAALVRIWEDIDAPPGCTVEIVDGVVTVAPPRDARQNLIAADLSRALYAVIPEDRGIYQKLAVAVPARHGVYVPNLAVMPSATLCGAGYFVPAAAAELAVEITSKTSARHGRVDKRVGYASAGVPLYLLFDLWAPAGPVITLYGEPTDDAYQVLQTVKFGDELTLPAPFGLTLDTGTFPVD</sequence>
<dbReference type="CDD" id="cd06260">
    <property type="entry name" value="DUF820-like"/>
    <property type="match status" value="1"/>
</dbReference>
<keyword evidence="3" id="KW-1185">Reference proteome</keyword>
<keyword evidence="2" id="KW-0540">Nuclease</keyword>